<dbReference type="Gene3D" id="1.20.1050.10">
    <property type="match status" value="1"/>
</dbReference>
<dbReference type="SMART" id="SM01183">
    <property type="entry name" value="EF1G"/>
    <property type="match status" value="1"/>
</dbReference>
<name>A0AAV8AT33_9POAL</name>
<dbReference type="FunFam" id="3.40.30.10:FF:000148">
    <property type="entry name" value="Elongation factor 1B gamma"/>
    <property type="match status" value="1"/>
</dbReference>
<dbReference type="InterPro" id="IPR004045">
    <property type="entry name" value="Glutathione_S-Trfase_N"/>
</dbReference>
<evidence type="ECO:0000256" key="7">
    <source>
        <dbReference type="SAM" id="MobiDB-lite"/>
    </source>
</evidence>
<dbReference type="InterPro" id="IPR004046">
    <property type="entry name" value="GST_C"/>
</dbReference>
<dbReference type="Proteomes" id="UP001140206">
    <property type="component" value="Unassembled WGS sequence"/>
</dbReference>
<dbReference type="InterPro" id="IPR036282">
    <property type="entry name" value="Glutathione-S-Trfase_C_sf"/>
</dbReference>
<evidence type="ECO:0000259" key="10">
    <source>
        <dbReference type="PROSITE" id="PS50405"/>
    </source>
</evidence>
<dbReference type="InterPro" id="IPR044628">
    <property type="entry name" value="EF-1-gamma_plant"/>
</dbReference>
<accession>A0AAV8AT33</accession>
<evidence type="ECO:0000313" key="11">
    <source>
        <dbReference type="EMBL" id="KAJ4733783.1"/>
    </source>
</evidence>
<evidence type="ECO:0000256" key="2">
    <source>
        <dbReference type="ARBA" id="ARBA00011237"/>
    </source>
</evidence>
<feature type="compositionally biased region" description="Basic and acidic residues" evidence="7">
    <location>
        <begin position="228"/>
        <end position="245"/>
    </location>
</feature>
<comment type="function">
    <text evidence="1">Probably plays a role in anchoring the complex to other cellular components.</text>
</comment>
<comment type="similarity">
    <text evidence="6">Belongs to the GST superfamily.</text>
</comment>
<dbReference type="SUPFAM" id="SSF52833">
    <property type="entry name" value="Thioredoxin-like"/>
    <property type="match status" value="1"/>
</dbReference>
<dbReference type="GO" id="GO:0004364">
    <property type="term" value="F:glutathione transferase activity"/>
    <property type="evidence" value="ECO:0007669"/>
    <property type="project" value="InterPro"/>
</dbReference>
<feature type="domain" description="GST N-terminal" evidence="9">
    <location>
        <begin position="1"/>
        <end position="82"/>
    </location>
</feature>
<dbReference type="PROSITE" id="PS50405">
    <property type="entry name" value="GST_CTER"/>
    <property type="match status" value="1"/>
</dbReference>
<dbReference type="PROSITE" id="PS50040">
    <property type="entry name" value="EF1G_C"/>
    <property type="match status" value="1"/>
</dbReference>
<feature type="domain" description="GST C-terminal" evidence="10">
    <location>
        <begin position="87"/>
        <end position="217"/>
    </location>
</feature>
<dbReference type="SUPFAM" id="SSF47616">
    <property type="entry name" value="GST C-terminal domain-like"/>
    <property type="match status" value="1"/>
</dbReference>
<keyword evidence="3 5" id="KW-0251">Elongation factor</keyword>
<evidence type="ECO:0000313" key="12">
    <source>
        <dbReference type="Proteomes" id="UP001140206"/>
    </source>
</evidence>
<proteinExistence type="inferred from homology"/>
<keyword evidence="12" id="KW-1185">Reference proteome</keyword>
<keyword evidence="4 5" id="KW-0648">Protein biosynthesis</keyword>
<dbReference type="SFLD" id="SFLDS00019">
    <property type="entry name" value="Glutathione_Transferase_(cytos"/>
    <property type="match status" value="1"/>
</dbReference>
<comment type="caution">
    <text evidence="11">The sequence shown here is derived from an EMBL/GenBank/DDBJ whole genome shotgun (WGS) entry which is preliminary data.</text>
</comment>
<sequence length="383" mass="43589">MALVLYTGPANPNAFKALITAEYSGVKLELAKDFRLGVSNYTPEFLKMSPIGRVPVLETPDGAIFDSNAIARYVASLKADNPLYGSSLIDHARVEQWIDFAATRIEGGLLSLLWATSGRFDSIAFHANMLTFLIKAFKKSLHAINIHLANNTYLVGHSITLADIVMTCNLYWGYSRIMTKDFMSEFPHVERYFWTMVNQPNFKVVVGEVKQAKAVPAVLSLTMAPTKEQAKPKEFEPKEVKKEASPSKAAEAEEEEAPKPKPRYPLDLPRSKMILDEQGLYSYTKTNFFEVAIKDLCDMHDPEGYSLWFCESKYIEENTLFKAKGLWLFCGQEIPQFVIESYDMELYEWTKVDISDELQKERINAMMKDPIKNESKFYAKCLK</sequence>
<feature type="region of interest" description="Disordered" evidence="7">
    <location>
        <begin position="228"/>
        <end position="264"/>
    </location>
</feature>
<organism evidence="11 12">
    <name type="scientific">Rhynchospora pubera</name>
    <dbReference type="NCBI Taxonomy" id="906938"/>
    <lineage>
        <taxon>Eukaryota</taxon>
        <taxon>Viridiplantae</taxon>
        <taxon>Streptophyta</taxon>
        <taxon>Embryophyta</taxon>
        <taxon>Tracheophyta</taxon>
        <taxon>Spermatophyta</taxon>
        <taxon>Magnoliopsida</taxon>
        <taxon>Liliopsida</taxon>
        <taxon>Poales</taxon>
        <taxon>Cyperaceae</taxon>
        <taxon>Cyperoideae</taxon>
        <taxon>Rhynchosporeae</taxon>
        <taxon>Rhynchospora</taxon>
    </lineage>
</organism>
<dbReference type="CDD" id="cd03044">
    <property type="entry name" value="GST_N_EF1Bgamma"/>
    <property type="match status" value="1"/>
</dbReference>
<evidence type="ECO:0000259" key="8">
    <source>
        <dbReference type="PROSITE" id="PS50040"/>
    </source>
</evidence>
<dbReference type="Gene3D" id="3.40.30.10">
    <property type="entry name" value="Glutaredoxin"/>
    <property type="match status" value="1"/>
</dbReference>
<evidence type="ECO:0000256" key="4">
    <source>
        <dbReference type="ARBA" id="ARBA00022917"/>
    </source>
</evidence>
<dbReference type="InterPro" id="IPR010987">
    <property type="entry name" value="Glutathione-S-Trfase_C-like"/>
</dbReference>
<evidence type="ECO:0000256" key="3">
    <source>
        <dbReference type="ARBA" id="ARBA00022768"/>
    </source>
</evidence>
<dbReference type="EMBL" id="JAMFTS010005289">
    <property type="protein sequence ID" value="KAJ4733783.1"/>
    <property type="molecule type" value="Genomic_DNA"/>
</dbReference>
<dbReference type="AlphaFoldDB" id="A0AAV8AT33"/>
<dbReference type="PROSITE" id="PS50404">
    <property type="entry name" value="GST_NTER"/>
    <property type="match status" value="1"/>
</dbReference>
<dbReference type="InterPro" id="IPR001662">
    <property type="entry name" value="EF1B_G_C"/>
</dbReference>
<evidence type="ECO:0000259" key="9">
    <source>
        <dbReference type="PROSITE" id="PS50404"/>
    </source>
</evidence>
<protein>
    <submittedName>
        <fullName evidence="11">Elongation factor 1-gamma</fullName>
    </submittedName>
</protein>
<dbReference type="InterPro" id="IPR036433">
    <property type="entry name" value="EF1B_G_C_sf"/>
</dbReference>
<dbReference type="InterPro" id="IPR040079">
    <property type="entry name" value="Glutathione_S-Trfase"/>
</dbReference>
<gene>
    <name evidence="11" type="ORF">LUZ62_000953</name>
</gene>
<dbReference type="Gene3D" id="3.30.70.1010">
    <property type="entry name" value="Translation elongation factor EF1B, gamma chain, conserved domain"/>
    <property type="match status" value="2"/>
</dbReference>
<dbReference type="FunFam" id="1.20.1050.10:FF:000006">
    <property type="entry name" value="Elongation factor 1 gamma"/>
    <property type="match status" value="1"/>
</dbReference>
<feature type="domain" description="EF-1-gamma C-terminal" evidence="8">
    <location>
        <begin position="317"/>
        <end position="383"/>
    </location>
</feature>
<dbReference type="SUPFAM" id="SSF89942">
    <property type="entry name" value="eEF1-gamma domain"/>
    <property type="match status" value="1"/>
</dbReference>
<evidence type="ECO:0000256" key="1">
    <source>
        <dbReference type="ARBA" id="ARBA00003468"/>
    </source>
</evidence>
<evidence type="ECO:0000256" key="6">
    <source>
        <dbReference type="RuleBase" id="RU003494"/>
    </source>
</evidence>
<dbReference type="Pfam" id="PF02798">
    <property type="entry name" value="GST_N"/>
    <property type="match status" value="1"/>
</dbReference>
<dbReference type="CDD" id="cd03181">
    <property type="entry name" value="GST_C_EF1Bgamma_like"/>
    <property type="match status" value="1"/>
</dbReference>
<dbReference type="PANTHER" id="PTHR44372">
    <property type="entry name" value="ELONGATION FACTOR 1-GAMMA 1-RELATED"/>
    <property type="match status" value="1"/>
</dbReference>
<reference evidence="11" key="1">
    <citation type="submission" date="2022-08" db="EMBL/GenBank/DDBJ databases">
        <authorList>
            <person name="Marques A."/>
        </authorList>
    </citation>
    <scope>NUCLEOTIDE SEQUENCE</scope>
    <source>
        <strain evidence="11">RhyPub2mFocal</strain>
        <tissue evidence="11">Leaves</tissue>
    </source>
</reference>
<dbReference type="PANTHER" id="PTHR44372:SF1">
    <property type="entry name" value="ELONGATION FACTOR 1-GAMMA 3"/>
    <property type="match status" value="1"/>
</dbReference>
<dbReference type="SFLD" id="SFLDG00358">
    <property type="entry name" value="Main_(cytGST)"/>
    <property type="match status" value="1"/>
</dbReference>
<evidence type="ECO:0000256" key="5">
    <source>
        <dbReference type="PROSITE-ProRule" id="PRU00519"/>
    </source>
</evidence>
<dbReference type="InterPro" id="IPR036249">
    <property type="entry name" value="Thioredoxin-like_sf"/>
</dbReference>
<dbReference type="Pfam" id="PF00043">
    <property type="entry name" value="GST_C"/>
    <property type="match status" value="1"/>
</dbReference>
<comment type="subunit">
    <text evidence="2">EF-1 is composed of four subunits: alpha, beta, delta, and gamma.</text>
</comment>
<dbReference type="Pfam" id="PF00647">
    <property type="entry name" value="EF1G"/>
    <property type="match status" value="1"/>
</dbReference>
<dbReference type="GO" id="GO:0003746">
    <property type="term" value="F:translation elongation factor activity"/>
    <property type="evidence" value="ECO:0007669"/>
    <property type="project" value="UniProtKB-UniRule"/>
</dbReference>